<dbReference type="PATRIC" id="fig|106634.4.peg.2570"/>
<dbReference type="STRING" id="106634.TVD_12610"/>
<dbReference type="RefSeq" id="WP_018168944.1">
    <property type="nucleotide sequence ID" value="NZ_CP011367.1"/>
</dbReference>
<proteinExistence type="predicted"/>
<name>A0A0G3GBG8_9GAMM</name>
<evidence type="ECO:0000313" key="2">
    <source>
        <dbReference type="Proteomes" id="UP000064201"/>
    </source>
</evidence>
<dbReference type="KEGG" id="tvr:TVD_12610"/>
<dbReference type="EMBL" id="CP011367">
    <property type="protein sequence ID" value="AKJ96146.1"/>
    <property type="molecule type" value="Genomic_DNA"/>
</dbReference>
<keyword evidence="2" id="KW-1185">Reference proteome</keyword>
<organism evidence="1 2">
    <name type="scientific">Thioalkalivibrio versutus</name>
    <dbReference type="NCBI Taxonomy" id="106634"/>
    <lineage>
        <taxon>Bacteria</taxon>
        <taxon>Pseudomonadati</taxon>
        <taxon>Pseudomonadota</taxon>
        <taxon>Gammaproteobacteria</taxon>
        <taxon>Chromatiales</taxon>
        <taxon>Ectothiorhodospiraceae</taxon>
        <taxon>Thioalkalivibrio</taxon>
    </lineage>
</organism>
<protein>
    <submittedName>
        <fullName evidence="1">Chemotaxis protein CheW</fullName>
    </submittedName>
</protein>
<gene>
    <name evidence="1" type="ORF">TVD_12610</name>
</gene>
<sequence>MSEEAQGQAVEAVIVQLDSGSILLPRSAFLEVTTRAGAVQQESEHPDVPWLQPSLVWQDVQVPVINVNQLLDPGRDSGEDRRRFTRLLVMQAVMQPDHLPFYALEVRGTPHPVQITAQNIYALEDVDATPWSWRVKASGVTTHLLRLDTLEQRLLELAETQPA</sequence>
<evidence type="ECO:0000313" key="1">
    <source>
        <dbReference type="EMBL" id="AKJ96146.1"/>
    </source>
</evidence>
<dbReference type="AlphaFoldDB" id="A0A0G3GBG8"/>
<dbReference type="Proteomes" id="UP000064201">
    <property type="component" value="Chromosome"/>
</dbReference>
<reference evidence="1 2" key="1">
    <citation type="submission" date="2015-04" db="EMBL/GenBank/DDBJ databases">
        <title>Complete Sequence for the Genome of the Thioalkalivibrio versutus D301.</title>
        <authorList>
            <person name="Mu T."/>
            <person name="Zhou J."/>
            <person name="Xu X."/>
        </authorList>
    </citation>
    <scope>NUCLEOTIDE SEQUENCE [LARGE SCALE GENOMIC DNA]</scope>
    <source>
        <strain evidence="1 2">D301</strain>
    </source>
</reference>
<dbReference type="OrthoDB" id="5765252at2"/>
<accession>A0A0G3GBG8</accession>